<keyword evidence="3" id="KW-1185">Reference proteome</keyword>
<reference evidence="2" key="1">
    <citation type="submission" date="2021-05" db="EMBL/GenBank/DDBJ databases">
        <title>Molecular characterization for Shewanella algae harboring chromosomal blaOXA-55-like strains isolated from clinical and environment sample.</title>
        <authorList>
            <person name="Ohama Y."/>
            <person name="Aoki K."/>
            <person name="Harada S."/>
            <person name="Moriya K."/>
            <person name="Ishii Y."/>
            <person name="Tateda K."/>
        </authorList>
    </citation>
    <scope>NUCLEOTIDE SEQUENCE</scope>
    <source>
        <strain evidence="2">JCM 11563</strain>
    </source>
</reference>
<sequence length="752" mass="84224">MYPILTKAEIYSATNDPKKSRPSPKIKPYSSRDAVYRAGGFVDQIVRSSRNIKPSTLPEEKLVTKLTLHPSYLAKSYFPTNLLKHFGLEYLGSKEVSIRPNVRVTKAQKKSDEILSSQLFIAGKISDYNRMLEQLSLSELSYEVIEDFSKVESFSIYDADEKFDPTAIDIDSDQRSTYEVVLYSESLETNIYKTFEYYITNIGGDIDSINGKSIDGLTFIFVSISGNLVHELAKFSFVRVVRNAPIIKIFPVENATPLHHDGIFQETSPVPNSLQMEVEPAEVAVFDGGLPKSLNPSLQNIRYFDLTNSKIDDPKYTNHGANVTSAISYGDQGSLEQNKDIVNVDHYNVISAEDDALSSNLYVVLERIQHVLRHKKYRIVNICLGPSIPIPDDEPNLWTSVLDKLAESGETLFIIAGGNDGECLDSLGAKYARIQPPADMLNGIGVGSANSRLKDWKRASYSCIGPGRKPGFVKPDLLHFGGTANDEQLLLKRLDGPGYINVHGTSFSAALITRQAALLDKYTNKKFNIATLRALLVNSANSSFSLRDVGWGCVPSNIYDHLYCSKNKVTFVYQGSLKKKSGVRAAIPFTEDLPPNTKVVVTSTLCFYSEVDIRNPVSYSKTGVSVTFKPHLERLQPNSNQPKPKTFFSCNNIYKSEQALREDHHRWETCFKVSQRMMAKTLSQPVFDIRFSERADGHNYDSKSPLNYSLVVTIEIEKLNDYNFYESVTNKYPLLTPIELNIDSDVNIDLAV</sequence>
<evidence type="ECO:0000313" key="2">
    <source>
        <dbReference type="EMBL" id="GIU50459.1"/>
    </source>
</evidence>
<feature type="domain" description="Peptidase S8/S53" evidence="1">
    <location>
        <begin position="309"/>
        <end position="552"/>
    </location>
</feature>
<dbReference type="Proteomes" id="UP000887104">
    <property type="component" value="Unassembled WGS sequence"/>
</dbReference>
<proteinExistence type="predicted"/>
<protein>
    <recommendedName>
        <fullName evidence="1">Peptidase S8/S53 domain-containing protein</fullName>
    </recommendedName>
</protein>
<dbReference type="SUPFAM" id="SSF52743">
    <property type="entry name" value="Subtilisin-like"/>
    <property type="match status" value="1"/>
</dbReference>
<evidence type="ECO:0000259" key="1">
    <source>
        <dbReference type="Pfam" id="PF00082"/>
    </source>
</evidence>
<dbReference type="InterPro" id="IPR034074">
    <property type="entry name" value="Y4bN_pept_dom"/>
</dbReference>
<evidence type="ECO:0000313" key="3">
    <source>
        <dbReference type="Proteomes" id="UP000887104"/>
    </source>
</evidence>
<dbReference type="CDD" id="cd04847">
    <property type="entry name" value="Peptidases_S8_Subtilisin_like_2"/>
    <property type="match status" value="1"/>
</dbReference>
<dbReference type="Gene3D" id="3.40.50.200">
    <property type="entry name" value="Peptidase S8/S53 domain"/>
    <property type="match status" value="1"/>
</dbReference>
<dbReference type="RefSeq" id="WP_220782636.1">
    <property type="nucleotide sequence ID" value="NZ_BPEY01000086.1"/>
</dbReference>
<dbReference type="EMBL" id="BPEY01000086">
    <property type="protein sequence ID" value="GIU50459.1"/>
    <property type="molecule type" value="Genomic_DNA"/>
</dbReference>
<dbReference type="Pfam" id="PF00082">
    <property type="entry name" value="Peptidase_S8"/>
    <property type="match status" value="1"/>
</dbReference>
<organism evidence="2 3">
    <name type="scientific">Shewanella sairae</name>
    <dbReference type="NCBI Taxonomy" id="190310"/>
    <lineage>
        <taxon>Bacteria</taxon>
        <taxon>Pseudomonadati</taxon>
        <taxon>Pseudomonadota</taxon>
        <taxon>Gammaproteobacteria</taxon>
        <taxon>Alteromonadales</taxon>
        <taxon>Shewanellaceae</taxon>
        <taxon>Shewanella</taxon>
    </lineage>
</organism>
<dbReference type="InterPro" id="IPR036852">
    <property type="entry name" value="Peptidase_S8/S53_dom_sf"/>
</dbReference>
<gene>
    <name evidence="2" type="ORF">TUM4438_36540</name>
</gene>
<comment type="caution">
    <text evidence="2">The sequence shown here is derived from an EMBL/GenBank/DDBJ whole genome shotgun (WGS) entry which is preliminary data.</text>
</comment>
<name>A0ABQ4PP78_9GAMM</name>
<accession>A0ABQ4PP78</accession>
<dbReference type="InterPro" id="IPR000209">
    <property type="entry name" value="Peptidase_S8/S53_dom"/>
</dbReference>